<name>A0A8S2RYK7_9BILA</name>
<reference evidence="2" key="1">
    <citation type="submission" date="2021-02" db="EMBL/GenBank/DDBJ databases">
        <authorList>
            <person name="Nowell W R."/>
        </authorList>
    </citation>
    <scope>NUCLEOTIDE SEQUENCE</scope>
</reference>
<dbReference type="EC" id="2.7.11.-" evidence="1"/>
<keyword evidence="1" id="KW-0418">Kinase</keyword>
<organism evidence="2 3">
    <name type="scientific">Rotaria magnacalcarata</name>
    <dbReference type="NCBI Taxonomy" id="392030"/>
    <lineage>
        <taxon>Eukaryota</taxon>
        <taxon>Metazoa</taxon>
        <taxon>Spiralia</taxon>
        <taxon>Gnathifera</taxon>
        <taxon>Rotifera</taxon>
        <taxon>Eurotatoria</taxon>
        <taxon>Bdelloidea</taxon>
        <taxon>Philodinida</taxon>
        <taxon>Philodinidae</taxon>
        <taxon>Rotaria</taxon>
    </lineage>
</organism>
<comment type="similarity">
    <text evidence="1">Belongs to the PDK/BCKDK protein kinase family.</text>
</comment>
<keyword evidence="1" id="KW-0547">Nucleotide-binding</keyword>
<protein>
    <recommendedName>
        <fullName evidence="1">Protein-serine/threonine kinase</fullName>
        <ecNumber evidence="1">2.7.11.-</ecNumber>
    </recommendedName>
</protein>
<dbReference type="PANTHER" id="PTHR11947:SF3">
    <property type="entry name" value="[PYRUVATE DEHYDROGENASE (ACETYL-TRANSFERRING)] KINASE, MITOCHONDRIAL"/>
    <property type="match status" value="1"/>
</dbReference>
<proteinExistence type="inferred from homology"/>
<dbReference type="InterPro" id="IPR039028">
    <property type="entry name" value="BCKD/PDK"/>
</dbReference>
<comment type="caution">
    <text evidence="2">The sequence shown here is derived from an EMBL/GenBank/DDBJ whole genome shotgun (WGS) entry which is preliminary data.</text>
</comment>
<dbReference type="Proteomes" id="UP000676336">
    <property type="component" value="Unassembled WGS sequence"/>
</dbReference>
<gene>
    <name evidence="2" type="ORF">SMN809_LOCUS21580</name>
</gene>
<keyword evidence="1" id="KW-0496">Mitochondrion</keyword>
<dbReference type="SUPFAM" id="SSF55874">
    <property type="entry name" value="ATPase domain of HSP90 chaperone/DNA topoisomerase II/histidine kinase"/>
    <property type="match status" value="1"/>
</dbReference>
<dbReference type="GO" id="GO:0004740">
    <property type="term" value="F:pyruvate dehydrogenase (acetyl-transferring) kinase activity"/>
    <property type="evidence" value="ECO:0007669"/>
    <property type="project" value="TreeGrafter"/>
</dbReference>
<comment type="subcellular location">
    <subcellularLocation>
        <location evidence="1">Mitochondrion matrix</location>
    </subcellularLocation>
</comment>
<feature type="non-terminal residue" evidence="2">
    <location>
        <position position="1"/>
    </location>
</feature>
<dbReference type="GO" id="GO:0010906">
    <property type="term" value="P:regulation of glucose metabolic process"/>
    <property type="evidence" value="ECO:0007669"/>
    <property type="project" value="TreeGrafter"/>
</dbReference>
<dbReference type="Gene3D" id="3.30.565.10">
    <property type="entry name" value="Histidine kinase-like ATPase, C-terminal domain"/>
    <property type="match status" value="1"/>
</dbReference>
<keyword evidence="1" id="KW-0808">Transferase</keyword>
<dbReference type="GO" id="GO:0005524">
    <property type="term" value="F:ATP binding"/>
    <property type="evidence" value="ECO:0007669"/>
    <property type="project" value="UniProtKB-UniRule"/>
</dbReference>
<evidence type="ECO:0000256" key="1">
    <source>
        <dbReference type="RuleBase" id="RU366032"/>
    </source>
</evidence>
<sequence length="67" mass="7632">SFLATNPDELISIAYVPSHLYHVMFELFKNAMRATVEYAESQKSSNKLPPITVNIVKAKEDLTIHIR</sequence>
<dbReference type="EMBL" id="CAJOBI010017251">
    <property type="protein sequence ID" value="CAF4193746.1"/>
    <property type="molecule type" value="Genomic_DNA"/>
</dbReference>
<accession>A0A8S2RYK7</accession>
<dbReference type="InterPro" id="IPR036890">
    <property type="entry name" value="HATPase_C_sf"/>
</dbReference>
<evidence type="ECO:0000313" key="2">
    <source>
        <dbReference type="EMBL" id="CAF4193746.1"/>
    </source>
</evidence>
<keyword evidence="1" id="KW-0067">ATP-binding</keyword>
<dbReference type="GO" id="GO:0005759">
    <property type="term" value="C:mitochondrial matrix"/>
    <property type="evidence" value="ECO:0007669"/>
    <property type="project" value="UniProtKB-SubCell"/>
</dbReference>
<dbReference type="PANTHER" id="PTHR11947">
    <property type="entry name" value="PYRUVATE DEHYDROGENASE KINASE"/>
    <property type="match status" value="1"/>
</dbReference>
<dbReference type="AlphaFoldDB" id="A0A8S2RYK7"/>
<evidence type="ECO:0000313" key="3">
    <source>
        <dbReference type="Proteomes" id="UP000676336"/>
    </source>
</evidence>